<dbReference type="InterPro" id="IPR013656">
    <property type="entry name" value="PAS_4"/>
</dbReference>
<dbReference type="SUPFAM" id="SSF55785">
    <property type="entry name" value="PYP-like sensor domain (PAS domain)"/>
    <property type="match status" value="1"/>
</dbReference>
<evidence type="ECO:0000256" key="3">
    <source>
        <dbReference type="ARBA" id="ARBA00023163"/>
    </source>
</evidence>
<dbReference type="Gene3D" id="1.10.10.60">
    <property type="entry name" value="Homeodomain-like"/>
    <property type="match status" value="1"/>
</dbReference>
<dbReference type="GO" id="GO:0003700">
    <property type="term" value="F:DNA-binding transcription factor activity"/>
    <property type="evidence" value="ECO:0007669"/>
    <property type="project" value="InterPro"/>
</dbReference>
<dbReference type="InterPro" id="IPR018062">
    <property type="entry name" value="HTH_AraC-typ_CS"/>
</dbReference>
<dbReference type="InterPro" id="IPR035965">
    <property type="entry name" value="PAS-like_dom_sf"/>
</dbReference>
<feature type="domain" description="HTH araC/xylS-type" evidence="4">
    <location>
        <begin position="147"/>
        <end position="246"/>
    </location>
</feature>
<dbReference type="PANTHER" id="PTHR46796">
    <property type="entry name" value="HTH-TYPE TRANSCRIPTIONAL ACTIVATOR RHAS-RELATED"/>
    <property type="match status" value="1"/>
</dbReference>
<dbReference type="InterPro" id="IPR000014">
    <property type="entry name" value="PAS"/>
</dbReference>
<evidence type="ECO:0000313" key="5">
    <source>
        <dbReference type="EMBL" id="TGO06144.1"/>
    </source>
</evidence>
<dbReference type="SMART" id="SM00342">
    <property type="entry name" value="HTH_ARAC"/>
    <property type="match status" value="1"/>
</dbReference>
<accession>A0A4Z1E2A8</accession>
<protein>
    <submittedName>
        <fullName evidence="5">Transcriptional regulator, AraC family</fullName>
    </submittedName>
</protein>
<dbReference type="InterPro" id="IPR050204">
    <property type="entry name" value="AraC_XylS_family_regulators"/>
</dbReference>
<dbReference type="EMBL" id="RHPJ01000001">
    <property type="protein sequence ID" value="TGO06144.1"/>
    <property type="molecule type" value="Genomic_DNA"/>
</dbReference>
<organism evidence="5 6">
    <name type="scientific">Serinibacter arcticus</name>
    <dbReference type="NCBI Taxonomy" id="1655435"/>
    <lineage>
        <taxon>Bacteria</taxon>
        <taxon>Bacillati</taxon>
        <taxon>Actinomycetota</taxon>
        <taxon>Actinomycetes</taxon>
        <taxon>Micrococcales</taxon>
        <taxon>Beutenbergiaceae</taxon>
        <taxon>Serinibacter</taxon>
    </lineage>
</organism>
<keyword evidence="1" id="KW-0805">Transcription regulation</keyword>
<proteinExistence type="predicted"/>
<dbReference type="PROSITE" id="PS00041">
    <property type="entry name" value="HTH_ARAC_FAMILY_1"/>
    <property type="match status" value="1"/>
</dbReference>
<dbReference type="Proteomes" id="UP000297318">
    <property type="component" value="Unassembled WGS sequence"/>
</dbReference>
<reference evidence="5 6" key="1">
    <citation type="submission" date="2018-11" db="EMBL/GenBank/DDBJ databases">
        <title>Complete genome sequencing of the Actinobacteria Serinibacter sp. K3-2.</title>
        <authorList>
            <person name="Rakitin A.L."/>
            <person name="Beletsky A.V."/>
            <person name="Mardanov A.V."/>
            <person name="Ravin N.V."/>
            <person name="Gromova A.S."/>
            <person name="Filippova S.N."/>
            <person name="Gal'Chenko V.F."/>
        </authorList>
    </citation>
    <scope>NUCLEOTIDE SEQUENCE [LARGE SCALE GENOMIC DNA]</scope>
    <source>
        <strain evidence="5 6">K3-2</strain>
    </source>
</reference>
<dbReference type="InterPro" id="IPR018060">
    <property type="entry name" value="HTH_AraC"/>
</dbReference>
<name>A0A4Z1E2A8_9MICO</name>
<evidence type="ECO:0000313" key="6">
    <source>
        <dbReference type="Proteomes" id="UP000297318"/>
    </source>
</evidence>
<dbReference type="AlphaFoldDB" id="A0A4Z1E2A8"/>
<dbReference type="PROSITE" id="PS01124">
    <property type="entry name" value="HTH_ARAC_FAMILY_2"/>
    <property type="match status" value="1"/>
</dbReference>
<evidence type="ECO:0000256" key="1">
    <source>
        <dbReference type="ARBA" id="ARBA00023015"/>
    </source>
</evidence>
<keyword evidence="2" id="KW-0238">DNA-binding</keyword>
<evidence type="ECO:0000259" key="4">
    <source>
        <dbReference type="PROSITE" id="PS01124"/>
    </source>
</evidence>
<dbReference type="Gene3D" id="3.30.450.20">
    <property type="entry name" value="PAS domain"/>
    <property type="match status" value="1"/>
</dbReference>
<dbReference type="Pfam" id="PF12833">
    <property type="entry name" value="HTH_18"/>
    <property type="match status" value="1"/>
</dbReference>
<keyword evidence="3" id="KW-0804">Transcription</keyword>
<comment type="caution">
    <text evidence="5">The sequence shown here is derived from an EMBL/GenBank/DDBJ whole genome shotgun (WGS) entry which is preliminary data.</text>
</comment>
<dbReference type="SUPFAM" id="SSF46689">
    <property type="entry name" value="Homeodomain-like"/>
    <property type="match status" value="1"/>
</dbReference>
<gene>
    <name evidence="5" type="ORF">SERN_0336</name>
</gene>
<dbReference type="GO" id="GO:0043565">
    <property type="term" value="F:sequence-specific DNA binding"/>
    <property type="evidence" value="ECO:0007669"/>
    <property type="project" value="InterPro"/>
</dbReference>
<evidence type="ECO:0000256" key="2">
    <source>
        <dbReference type="ARBA" id="ARBA00023125"/>
    </source>
</evidence>
<dbReference type="Pfam" id="PF08448">
    <property type="entry name" value="PAS_4"/>
    <property type="match status" value="1"/>
</dbReference>
<dbReference type="InterPro" id="IPR009057">
    <property type="entry name" value="Homeodomain-like_sf"/>
</dbReference>
<dbReference type="NCBIfam" id="TIGR00229">
    <property type="entry name" value="sensory_box"/>
    <property type="match status" value="1"/>
</dbReference>
<keyword evidence="6" id="KW-1185">Reference proteome</keyword>
<dbReference type="CDD" id="cd00130">
    <property type="entry name" value="PAS"/>
    <property type="match status" value="1"/>
</dbReference>
<sequence length="259" mass="27829">MAMSDLPESDGSDGSGGLDAATMGPALLALLDGLTATMFCAKDASGRYVAVNPTFVRRAGQTSRRAVLGHRAHDLFVPDLADRYVEQDARVMAGQELRHELELIRSLGGAPRWHLTAKLPVRAGGQVIGVVTMSQDVDDARDTSAFPRLAQVLERLDGTDAPTSAELATIAGTTPAVLSRRLRRITGLSTSQLLLRARIDRAAHLLTTTTTPLARVAELTGFYDQAAFSRQFARLAGETPALFRRRGRPASQQPNVTKT</sequence>